<keyword evidence="1" id="KW-1133">Transmembrane helix</keyword>
<name>B8FWC0_DESHD</name>
<evidence type="ECO:0000313" key="2">
    <source>
        <dbReference type="EMBL" id="ACL20732.1"/>
    </source>
</evidence>
<protein>
    <submittedName>
        <fullName evidence="2">Uncharacterized protein</fullName>
    </submittedName>
</protein>
<evidence type="ECO:0000256" key="1">
    <source>
        <dbReference type="SAM" id="Phobius"/>
    </source>
</evidence>
<accession>B8FWC0</accession>
<organism evidence="2 3">
    <name type="scientific">Desulfitobacterium hafniense (strain DSM 10664 / DCB-2)</name>
    <dbReference type="NCBI Taxonomy" id="272564"/>
    <lineage>
        <taxon>Bacteria</taxon>
        <taxon>Bacillati</taxon>
        <taxon>Bacillota</taxon>
        <taxon>Clostridia</taxon>
        <taxon>Eubacteriales</taxon>
        <taxon>Desulfitobacteriaceae</taxon>
        <taxon>Desulfitobacterium</taxon>
    </lineage>
</organism>
<dbReference type="EMBL" id="CP001336">
    <property type="protein sequence ID" value="ACL20732.1"/>
    <property type="molecule type" value="Genomic_DNA"/>
</dbReference>
<feature type="transmembrane region" description="Helical" evidence="1">
    <location>
        <begin position="22"/>
        <end position="44"/>
    </location>
</feature>
<keyword evidence="1" id="KW-0812">Transmembrane</keyword>
<dbReference type="AlphaFoldDB" id="B8FWC0"/>
<gene>
    <name evidence="2" type="ordered locus">Dhaf_2706</name>
</gene>
<keyword evidence="1" id="KW-0472">Membrane</keyword>
<proteinExistence type="predicted"/>
<dbReference type="Proteomes" id="UP000007726">
    <property type="component" value="Chromosome"/>
</dbReference>
<reference evidence="2 3" key="1">
    <citation type="journal article" date="2012" name="BMC Microbiol.">
        <title>Genome sequence of Desulfitobacterium hafniense DCB-2, a Gram-positive anaerobe capable of dehalogenation and metal reduction.</title>
        <authorList>
            <person name="Kim S.H."/>
            <person name="Harzman C."/>
            <person name="Davis J.K."/>
            <person name="Hutcheson R."/>
            <person name="Broderick J.B."/>
            <person name="Marsh T.L."/>
            <person name="Tiedje J.M."/>
        </authorList>
    </citation>
    <scope>NUCLEOTIDE SEQUENCE [LARGE SCALE GENOMIC DNA]</scope>
    <source>
        <strain evidence="3">DSM 10664 / DCB-2</strain>
    </source>
</reference>
<evidence type="ECO:0000313" key="3">
    <source>
        <dbReference type="Proteomes" id="UP000007726"/>
    </source>
</evidence>
<dbReference type="HOGENOM" id="CLU_3042716_0_0_9"/>
<dbReference type="KEGG" id="dhd:Dhaf_2706"/>
<sequence>MQIVDVVISLVGTPPEGFEATAYKTACILLLVFYCFIFAVILQFQRAFRRRGKS</sequence>